<protein>
    <submittedName>
        <fullName evidence="1">Uncharacterized protein</fullName>
    </submittedName>
</protein>
<comment type="caution">
    <text evidence="1">The sequence shown here is derived from an EMBL/GenBank/DDBJ whole genome shotgun (WGS) entry which is preliminary data.</text>
</comment>
<dbReference type="EMBL" id="RCNR01000029">
    <property type="protein sequence ID" value="MUH37004.1"/>
    <property type="molecule type" value="Genomic_DNA"/>
</dbReference>
<evidence type="ECO:0000313" key="2">
    <source>
        <dbReference type="Proteomes" id="UP000540519"/>
    </source>
</evidence>
<reference evidence="1 2" key="1">
    <citation type="journal article" date="2019" name="Mar. Drugs">
        <title>Comparative Genomics and CAZyme Genome Repertoires of Marine Zobellia amurskyensis KMM 3526(T) and Zobellia laminariae KMM 3676(T).</title>
        <authorList>
            <person name="Chernysheva N."/>
            <person name="Bystritskaya E."/>
            <person name="Stenkova A."/>
            <person name="Golovkin I."/>
            <person name="Nedashkovskaya O."/>
            <person name="Isaeva M."/>
        </authorList>
    </citation>
    <scope>NUCLEOTIDE SEQUENCE [LARGE SCALE GENOMIC DNA]</scope>
    <source>
        <strain evidence="1 2">KMM 3526</strain>
    </source>
</reference>
<dbReference type="Proteomes" id="UP000540519">
    <property type="component" value="Unassembled WGS sequence"/>
</dbReference>
<gene>
    <name evidence="1" type="ORF">D9O36_14225</name>
</gene>
<dbReference type="AlphaFoldDB" id="A0A7X2ZVA5"/>
<sequence>MVDSVALMKLNLVGVKSKTKDIDLDKGISPLVAYNRKYVESKRYRLEVVELPENYTHKLIWPNGQLADHVSNFLIPPNLSYSEAQIYRKAFMAGEIGLSWADFKKDVIQPIKNLNTGTLFYPELDYTMLNAYKIYDDGLNGGNGYNAVPGAHFGNIDWVRHFPYKERWEGLLPIVADGDAHGNIIKWHENLLQYRNIYIAESYHFKDYIEASLNGRSVCVIRMPSGVVRYYGGKESIAYLKKHFEEWKWWND</sequence>
<accession>A0A7X2ZVA5</accession>
<evidence type="ECO:0000313" key="1">
    <source>
        <dbReference type="EMBL" id="MUH37004.1"/>
    </source>
</evidence>
<name>A0A7X2ZVA5_9FLAO</name>
<organism evidence="1 2">
    <name type="scientific">Zobellia amurskyensis</name>
    <dbReference type="NCBI Taxonomy" id="248905"/>
    <lineage>
        <taxon>Bacteria</taxon>
        <taxon>Pseudomonadati</taxon>
        <taxon>Bacteroidota</taxon>
        <taxon>Flavobacteriia</taxon>
        <taxon>Flavobacteriales</taxon>
        <taxon>Flavobacteriaceae</taxon>
        <taxon>Zobellia</taxon>
    </lineage>
</organism>
<keyword evidence="2" id="KW-1185">Reference proteome</keyword>
<proteinExistence type="predicted"/>